<dbReference type="InterPro" id="IPR029069">
    <property type="entry name" value="HotDog_dom_sf"/>
</dbReference>
<comment type="caution">
    <text evidence="3">The sequence shown here is derived from an EMBL/GenBank/DDBJ whole genome shotgun (WGS) entry which is preliminary data.</text>
</comment>
<dbReference type="FunFam" id="3.10.129.10:FF:000004">
    <property type="entry name" value="Tol-pal system-associated acyl-CoA thioesterase"/>
    <property type="match status" value="1"/>
</dbReference>
<dbReference type="CDD" id="cd00586">
    <property type="entry name" value="4HBT"/>
    <property type="match status" value="1"/>
</dbReference>
<dbReference type="InterPro" id="IPR006684">
    <property type="entry name" value="YbgC/YbaW"/>
</dbReference>
<evidence type="ECO:0000256" key="1">
    <source>
        <dbReference type="ARBA" id="ARBA00005953"/>
    </source>
</evidence>
<dbReference type="EMBL" id="JRYB01000001">
    <property type="protein sequence ID" value="OIJ43512.1"/>
    <property type="molecule type" value="Genomic_DNA"/>
</dbReference>
<dbReference type="PANTHER" id="PTHR31793">
    <property type="entry name" value="4-HYDROXYBENZOYL-COA THIOESTERASE FAMILY MEMBER"/>
    <property type="match status" value="1"/>
</dbReference>
<name>A0A1S2NGH7_9BURK</name>
<dbReference type="InterPro" id="IPR008272">
    <property type="entry name" value="HB-CoA_thioesterase_AS"/>
</dbReference>
<dbReference type="PIRSF" id="PIRSF003230">
    <property type="entry name" value="YbgC"/>
    <property type="match status" value="1"/>
</dbReference>
<dbReference type="Proteomes" id="UP000180246">
    <property type="component" value="Unassembled WGS sequence"/>
</dbReference>
<dbReference type="PANTHER" id="PTHR31793:SF37">
    <property type="entry name" value="ACYL-COA THIOESTER HYDROLASE YBGC"/>
    <property type="match status" value="1"/>
</dbReference>
<accession>A0A1S2NGH7</accession>
<protein>
    <submittedName>
        <fullName evidence="3">Tol-pal system-associated acyl-CoA thioesterase</fullName>
    </submittedName>
</protein>
<dbReference type="Pfam" id="PF13279">
    <property type="entry name" value="4HBT_2"/>
    <property type="match status" value="1"/>
</dbReference>
<comment type="similarity">
    <text evidence="1">Belongs to the 4-hydroxybenzoyl-CoA thioesterase family.</text>
</comment>
<gene>
    <name evidence="3" type="primary">ybgC</name>
    <name evidence="3" type="ORF">LO55_4917</name>
</gene>
<dbReference type="AlphaFoldDB" id="A0A1S2NGH7"/>
<dbReference type="GO" id="GO:0047617">
    <property type="term" value="F:fatty acyl-CoA hydrolase activity"/>
    <property type="evidence" value="ECO:0007669"/>
    <property type="project" value="TreeGrafter"/>
</dbReference>
<reference evidence="3 4" key="1">
    <citation type="submission" date="2014-10" db="EMBL/GenBank/DDBJ databases">
        <authorList>
            <person name="Seo M.-J."/>
            <person name="Seok Y.J."/>
            <person name="Cha I.-T."/>
        </authorList>
    </citation>
    <scope>NUCLEOTIDE SEQUENCE [LARGE SCALE GENOMIC DNA]</scope>
    <source>
        <strain evidence="3 4">NEU</strain>
    </source>
</reference>
<dbReference type="NCBIfam" id="TIGR00051">
    <property type="entry name" value="YbgC/FadM family acyl-CoA thioesterase"/>
    <property type="match status" value="1"/>
</dbReference>
<sequence>MPSVYNWPVRVYYEDTDAGGIVYHANYLKFFERGRTEFLRALGIEQQTLIDAEHTAFVVRSMTLDYRFAARLDDELSIRTSVTKVGGASVQFLQEAWCGEVLLNSANVKIGCVDVRTTRPRSLPDDVAAKMRAA</sequence>
<dbReference type="InterPro" id="IPR050563">
    <property type="entry name" value="4-hydroxybenzoyl-CoA_TE"/>
</dbReference>
<dbReference type="RefSeq" id="WP_071363432.1">
    <property type="nucleotide sequence ID" value="NZ_DALZDZ010000021.1"/>
</dbReference>
<dbReference type="Gene3D" id="3.10.129.10">
    <property type="entry name" value="Hotdog Thioesterase"/>
    <property type="match status" value="1"/>
</dbReference>
<proteinExistence type="inferred from homology"/>
<evidence type="ECO:0000256" key="2">
    <source>
        <dbReference type="ARBA" id="ARBA00022801"/>
    </source>
</evidence>
<evidence type="ECO:0000313" key="4">
    <source>
        <dbReference type="Proteomes" id="UP000180246"/>
    </source>
</evidence>
<dbReference type="NCBIfam" id="TIGR02799">
    <property type="entry name" value="thio_ybgC"/>
    <property type="match status" value="1"/>
</dbReference>
<evidence type="ECO:0000313" key="3">
    <source>
        <dbReference type="EMBL" id="OIJ43512.1"/>
    </source>
</evidence>
<dbReference type="SUPFAM" id="SSF54637">
    <property type="entry name" value="Thioesterase/thiol ester dehydrase-isomerase"/>
    <property type="match status" value="1"/>
</dbReference>
<organism evidence="3 4">
    <name type="scientific">Massilia timonae</name>
    <dbReference type="NCBI Taxonomy" id="47229"/>
    <lineage>
        <taxon>Bacteria</taxon>
        <taxon>Pseudomonadati</taxon>
        <taxon>Pseudomonadota</taxon>
        <taxon>Betaproteobacteria</taxon>
        <taxon>Burkholderiales</taxon>
        <taxon>Oxalobacteraceae</taxon>
        <taxon>Telluria group</taxon>
        <taxon>Massilia</taxon>
    </lineage>
</organism>
<keyword evidence="2" id="KW-0378">Hydrolase</keyword>
<dbReference type="InterPro" id="IPR014166">
    <property type="entry name" value="Tol-Pal_acyl-CoA_thioesterase"/>
</dbReference>
<dbReference type="PROSITE" id="PS01328">
    <property type="entry name" value="4HBCOA_THIOESTERASE"/>
    <property type="match status" value="1"/>
</dbReference>